<accession>A0AAN9AAF5</accession>
<evidence type="ECO:0000313" key="1">
    <source>
        <dbReference type="EMBL" id="KAK7080454.1"/>
    </source>
</evidence>
<protein>
    <submittedName>
        <fullName evidence="1">Uncharacterized protein</fullName>
    </submittedName>
</protein>
<dbReference type="EMBL" id="JAXCGZ010005916">
    <property type="protein sequence ID" value="KAK7080454.1"/>
    <property type="molecule type" value="Genomic_DNA"/>
</dbReference>
<gene>
    <name evidence="1" type="ORF">SK128_012872</name>
</gene>
<evidence type="ECO:0000313" key="2">
    <source>
        <dbReference type="Proteomes" id="UP001381693"/>
    </source>
</evidence>
<dbReference type="AlphaFoldDB" id="A0AAN9AAF5"/>
<proteinExistence type="predicted"/>
<name>A0AAN9AAF5_HALRR</name>
<keyword evidence="2" id="KW-1185">Reference proteome</keyword>
<organism evidence="1 2">
    <name type="scientific">Halocaridina rubra</name>
    <name type="common">Hawaiian red shrimp</name>
    <dbReference type="NCBI Taxonomy" id="373956"/>
    <lineage>
        <taxon>Eukaryota</taxon>
        <taxon>Metazoa</taxon>
        <taxon>Ecdysozoa</taxon>
        <taxon>Arthropoda</taxon>
        <taxon>Crustacea</taxon>
        <taxon>Multicrustacea</taxon>
        <taxon>Malacostraca</taxon>
        <taxon>Eumalacostraca</taxon>
        <taxon>Eucarida</taxon>
        <taxon>Decapoda</taxon>
        <taxon>Pleocyemata</taxon>
        <taxon>Caridea</taxon>
        <taxon>Atyoidea</taxon>
        <taxon>Atyidae</taxon>
        <taxon>Halocaridina</taxon>
    </lineage>
</organism>
<reference evidence="1 2" key="1">
    <citation type="submission" date="2023-11" db="EMBL/GenBank/DDBJ databases">
        <title>Halocaridina rubra genome assembly.</title>
        <authorList>
            <person name="Smith C."/>
        </authorList>
    </citation>
    <scope>NUCLEOTIDE SEQUENCE [LARGE SCALE GENOMIC DNA]</scope>
    <source>
        <strain evidence="1">EP-1</strain>
        <tissue evidence="1">Whole</tissue>
    </source>
</reference>
<dbReference type="Proteomes" id="UP001381693">
    <property type="component" value="Unassembled WGS sequence"/>
</dbReference>
<comment type="caution">
    <text evidence="1">The sequence shown here is derived from an EMBL/GenBank/DDBJ whole genome shotgun (WGS) entry which is preliminary data.</text>
</comment>
<sequence length="68" mass="8121">MAAQREFMRSLKRETFHRFDPIKPRNSAYYYETPMLCLLSAFKEQTTTEFSKLSEANVKMSRKFISTM</sequence>